<reference evidence="2 3" key="1">
    <citation type="journal article" date="2010" name="Proc. Natl. Acad. Sci. U.S.A.">
        <title>Giant virus with a remarkable complement of genes infects marine zooplankton.</title>
        <authorList>
            <person name="Fischer M.G."/>
            <person name="Allen M.J."/>
            <person name="Wilson W.H."/>
            <person name="Suttle C.A."/>
        </authorList>
    </citation>
    <scope>NUCLEOTIDE SEQUENCE [LARGE SCALE GENOMIC DNA]</scope>
    <source>
        <strain evidence="2 3">BV-PW1</strain>
    </source>
</reference>
<organism evidence="2 3">
    <name type="scientific">Cafeteria roenbergensis virus (strain BV-PW1)</name>
    <name type="common">CroV</name>
    <dbReference type="NCBI Taxonomy" id="693272"/>
    <lineage>
        <taxon>Viruses</taxon>
        <taxon>Varidnaviria</taxon>
        <taxon>Bamfordvirae</taxon>
        <taxon>Nucleocytoviricota</taxon>
        <taxon>Megaviricetes</taxon>
        <taxon>Imitervirales</taxon>
        <taxon>Mimiviridae</taxon>
        <taxon>Aliimimivirinae</taxon>
        <taxon>Rheavirus</taxon>
        <taxon>Rheavirus sinusmexicani</taxon>
    </lineage>
</organism>
<proteinExistence type="predicted"/>
<evidence type="ECO:0000313" key="3">
    <source>
        <dbReference type="Proteomes" id="UP000029781"/>
    </source>
</evidence>
<gene>
    <name evidence="2" type="ORF">crov199</name>
</gene>
<dbReference type="GeneID" id="9887601"/>
<accession>E3T4W9</accession>
<dbReference type="Proteomes" id="UP000029781">
    <property type="component" value="Segment"/>
</dbReference>
<dbReference type="KEGG" id="vg:9887601"/>
<keyword evidence="3" id="KW-1185">Reference proteome</keyword>
<evidence type="ECO:0000256" key="1">
    <source>
        <dbReference type="SAM" id="Coils"/>
    </source>
</evidence>
<feature type="coiled-coil region" evidence="1">
    <location>
        <begin position="62"/>
        <end position="112"/>
    </location>
</feature>
<evidence type="ECO:0000313" key="2">
    <source>
        <dbReference type="EMBL" id="ADO67232.1"/>
    </source>
</evidence>
<protein>
    <submittedName>
        <fullName evidence="2">Uncharacterized protein</fullName>
    </submittedName>
</protein>
<dbReference type="RefSeq" id="YP_003969831.1">
    <property type="nucleotide sequence ID" value="NC_014637.1"/>
</dbReference>
<keyword evidence="1" id="KW-0175">Coiled coil</keyword>
<sequence>MEYYPPPQRMAEHQQRLIERERAVPSLAPSLAASSAAAASSATAASAAAASSAAATATLTPIQIANQNLKNAYRERNTIDNELRTNTIPSRRTFLEEQRKQVQRKVADLRAIYNRLLLDKDFEESDAVTSSLEAVVASTRSQSVGSSFLDNVYTWALSVPYDEVNKQIYNFVIKTTRPHMDFEHETGLVTVPEIVARKLPEWTFSDPFLSSPIPTPRPGWIKEEIAHADIIDQLVQSKKDVKLTRYSEIAVLKMIDLLKKLNLLKVYKSLNFEDIDINVTYSLLEINNYVYLFKNLGYLFKKFKLGLKPYKTDEVDNVDDIDDTEEFMKDEYNDVVSYREITDSSSTSMFKSYYKNIYYQLLNFILFAPNLLILKHKVLNDDHISQKFKLLNITLSNTISEFISTNIEKFLSQMQYLSLLLKKRPFDECKDALIKLTIKFNEATRLANMIHYSVELLSLMKVGNKNPPLLEYIDNTQGIFWDRISATNLFKIFNKISLALTGEHNTEEIIPTSSMSAVSSSEAAAFGQHRQITTIKGCIPFKDKYCVGIKHLEGGFYFNVYYQGTPAREIALSHFSFHRHTDGHSQYHFKVLLKIKNEDGIEEQKLVKIPFSPVIKYDPRIQYYVSLEYNAPLVEDFYLNRALTEFSYLKVVLEEMLTLIINNFDVWITTDQFRLGRSASGPSHDDELYYNKYLKYKAKYINLKKSLNL</sequence>
<dbReference type="EMBL" id="GU244497">
    <property type="protein sequence ID" value="ADO67232.1"/>
    <property type="molecule type" value="Genomic_DNA"/>
</dbReference>
<name>E3T4W9_CROVB</name>
<organismHost>
    <name type="scientific">Cafeteria roenbergensis</name>
    <name type="common">Marine flagellate</name>
    <dbReference type="NCBI Taxonomy" id="33653"/>
</organismHost>